<dbReference type="AlphaFoldDB" id="A0A8C6SPW9"/>
<keyword evidence="3" id="KW-0812">Transmembrane</keyword>
<dbReference type="GO" id="GO:0045599">
    <property type="term" value="P:negative regulation of fat cell differentiation"/>
    <property type="evidence" value="ECO:0007669"/>
    <property type="project" value="TreeGrafter"/>
</dbReference>
<keyword evidence="6" id="KW-1185">Reference proteome</keyword>
<dbReference type="GO" id="GO:0003676">
    <property type="term" value="F:nucleic acid binding"/>
    <property type="evidence" value="ECO:0007669"/>
    <property type="project" value="InterPro"/>
</dbReference>
<feature type="transmembrane region" description="Helical" evidence="3">
    <location>
        <begin position="572"/>
        <end position="592"/>
    </location>
</feature>
<dbReference type="GO" id="GO:0046034">
    <property type="term" value="P:ATP metabolic process"/>
    <property type="evidence" value="ECO:0007669"/>
    <property type="project" value="TreeGrafter"/>
</dbReference>
<dbReference type="GO" id="GO:0046872">
    <property type="term" value="F:metal ion binding"/>
    <property type="evidence" value="ECO:0007669"/>
    <property type="project" value="InterPro"/>
</dbReference>
<keyword evidence="1" id="KW-0378">Hydrolase</keyword>
<dbReference type="PANTHER" id="PTHR10151:SF77">
    <property type="entry name" value="ECTONUCLEOTIDE PYROPHOSPHATASE_PHOSPHODIESTERASE FAMILY MEMBER 1"/>
    <property type="match status" value="1"/>
</dbReference>
<dbReference type="Gene3D" id="3.40.570.10">
    <property type="entry name" value="Extracellular Endonuclease, subunit A"/>
    <property type="match status" value="1"/>
</dbReference>
<dbReference type="Pfam" id="PF01663">
    <property type="entry name" value="Phosphodiest"/>
    <property type="match status" value="1"/>
</dbReference>
<dbReference type="Proteomes" id="UP000694523">
    <property type="component" value="Unplaced"/>
</dbReference>
<evidence type="ECO:0000313" key="5">
    <source>
        <dbReference type="Ensembl" id="ENSNMLP00000009935.1"/>
    </source>
</evidence>
<evidence type="ECO:0000256" key="3">
    <source>
        <dbReference type="SAM" id="Phobius"/>
    </source>
</evidence>
<dbReference type="InterPro" id="IPR002591">
    <property type="entry name" value="Phosphodiest/P_Trfase"/>
</dbReference>
<organism evidence="5 6">
    <name type="scientific">Neogobius melanostomus</name>
    <name type="common">round goby</name>
    <dbReference type="NCBI Taxonomy" id="47308"/>
    <lineage>
        <taxon>Eukaryota</taxon>
        <taxon>Metazoa</taxon>
        <taxon>Chordata</taxon>
        <taxon>Craniata</taxon>
        <taxon>Vertebrata</taxon>
        <taxon>Euteleostomi</taxon>
        <taxon>Actinopterygii</taxon>
        <taxon>Neopterygii</taxon>
        <taxon>Teleostei</taxon>
        <taxon>Neoteleostei</taxon>
        <taxon>Acanthomorphata</taxon>
        <taxon>Gobiaria</taxon>
        <taxon>Gobiiformes</taxon>
        <taxon>Gobioidei</taxon>
        <taxon>Gobiidae</taxon>
        <taxon>Benthophilinae</taxon>
        <taxon>Neogobiini</taxon>
        <taxon>Neogobius</taxon>
    </lineage>
</organism>
<dbReference type="GO" id="GO:0030500">
    <property type="term" value="P:regulation of bone mineralization"/>
    <property type="evidence" value="ECO:0007669"/>
    <property type="project" value="TreeGrafter"/>
</dbReference>
<keyword evidence="2" id="KW-0325">Glycoprotein</keyword>
<reference evidence="5" key="1">
    <citation type="submission" date="2025-08" db="UniProtKB">
        <authorList>
            <consortium name="Ensembl"/>
        </authorList>
    </citation>
    <scope>IDENTIFICATION</scope>
</reference>
<protein>
    <submittedName>
        <fullName evidence="5">Ectonucleotide pyrophosphatase/phosphodiesterase 1</fullName>
    </submittedName>
</protein>
<dbReference type="SUPFAM" id="SSF53649">
    <property type="entry name" value="Alkaline phosphatase-like"/>
    <property type="match status" value="1"/>
</dbReference>
<dbReference type="InterPro" id="IPR017850">
    <property type="entry name" value="Alkaline_phosphatase_core_sf"/>
</dbReference>
<dbReference type="GO" id="GO:0030505">
    <property type="term" value="P:inorganic diphosphate transport"/>
    <property type="evidence" value="ECO:0007669"/>
    <property type="project" value="TreeGrafter"/>
</dbReference>
<evidence type="ECO:0000259" key="4">
    <source>
        <dbReference type="SMART" id="SM00477"/>
    </source>
</evidence>
<dbReference type="Gene3D" id="3.40.720.10">
    <property type="entry name" value="Alkaline Phosphatase, subunit A"/>
    <property type="match status" value="1"/>
</dbReference>
<dbReference type="GO" id="GO:0004528">
    <property type="term" value="F:phosphodiesterase I activity"/>
    <property type="evidence" value="ECO:0007669"/>
    <property type="project" value="TreeGrafter"/>
</dbReference>
<sequence length="713" mass="81689">MFRSHDPENQRRPTANKKINNHWKVIIAFLLLCFLVIVLAVAFSLKKGSKDKGKVWLQDRFEDIQQPQCPPGFTKPPLILVSLDGFRAEYLKDHSSHIPVINALRKYGTSTPHMRPVYPTKTFPNHYSIVTGLYPESHGIVDNKMYDVKRNAFFSLKTNEKFNAEWYQGEPVWVTAMRQNLKTATFFWPGSDVNITGTFPTFYHMYDQKVNFEKRVTTMFEWLELPEGQRPDFLTLYMDEPDSSGHRHGPGSKQVVEALENVDRILGMFMDGLKERNLHNCVNLIVVSDHGMEEATCDKAVFVSSYVNDTEGFTVIQGPAARIRPSRLPEEYSTCEFLPYLKEHLPKRFHFAHHERIERGHLYMKEGWQAAMRKTEMKYCSGGFHGSDNVFKNMQAIFIGYGPGFKHKTVVPPFENIEVYNLMCDLLGIRPAPNNGTHGSLNHLLKTTFYQPVHPAPLSHDTPSTKAQLRKQHHPFGAPHVVQPDIPFCLLHHRDFLSGYSQDRLLPLWVSYTIPRLVSEFVHCVRADVRISPSQSQMCSRYGNDTELTFGLLHPPTISIMGYIMVPLLKHIGFLFVYIILLLYFAAVWELFHSTLLPKYSQQLNGVNVISGPIFDEDFDGNVDKPKPIVDSRAPTPTHFFLILTSCGNSSLSPGSCSGPLRVQSFILPHRPDHSENCAKQIVRLWFKYLKKKFSIFNVLTITSNMKKQNPEC</sequence>
<dbReference type="GO" id="GO:0009143">
    <property type="term" value="P:nucleoside triphosphate catabolic process"/>
    <property type="evidence" value="ECO:0007669"/>
    <property type="project" value="TreeGrafter"/>
</dbReference>
<dbReference type="SMART" id="SM00477">
    <property type="entry name" value="NUC"/>
    <property type="match status" value="1"/>
</dbReference>
<evidence type="ECO:0000256" key="1">
    <source>
        <dbReference type="ARBA" id="ARBA00022801"/>
    </source>
</evidence>
<dbReference type="InterPro" id="IPR020821">
    <property type="entry name" value="ENPP1-3/EXOG-like_nuc-like"/>
</dbReference>
<evidence type="ECO:0000256" key="2">
    <source>
        <dbReference type="ARBA" id="ARBA00023180"/>
    </source>
</evidence>
<reference evidence="5" key="2">
    <citation type="submission" date="2025-09" db="UniProtKB">
        <authorList>
            <consortium name="Ensembl"/>
        </authorList>
    </citation>
    <scope>IDENTIFICATION</scope>
</reference>
<dbReference type="SUPFAM" id="SSF54060">
    <property type="entry name" value="His-Me finger endonucleases"/>
    <property type="match status" value="1"/>
</dbReference>
<dbReference type="PANTHER" id="PTHR10151">
    <property type="entry name" value="ECTONUCLEOTIDE PYROPHOSPHATASE/PHOSPHODIESTERASE"/>
    <property type="match status" value="1"/>
</dbReference>
<keyword evidence="3" id="KW-0472">Membrane</keyword>
<dbReference type="InterPro" id="IPR044929">
    <property type="entry name" value="DNA/RNA_non-sp_Endonuclease_sf"/>
</dbReference>
<accession>A0A8C6SPW9</accession>
<dbReference type="CDD" id="cd16018">
    <property type="entry name" value="Enpp"/>
    <property type="match status" value="1"/>
</dbReference>
<dbReference type="Ensembl" id="ENSNMLT00000011218.1">
    <property type="protein sequence ID" value="ENSNMLP00000009935.1"/>
    <property type="gene ID" value="ENSNMLG00000002410.1"/>
</dbReference>
<dbReference type="GO" id="GO:0004551">
    <property type="term" value="F:dinucleotide phosphatase activity"/>
    <property type="evidence" value="ECO:0007669"/>
    <property type="project" value="TreeGrafter"/>
</dbReference>
<feature type="transmembrane region" description="Helical" evidence="3">
    <location>
        <begin position="25"/>
        <end position="45"/>
    </location>
</feature>
<keyword evidence="3" id="KW-1133">Transmembrane helix</keyword>
<proteinExistence type="predicted"/>
<dbReference type="GO" id="GO:0009986">
    <property type="term" value="C:cell surface"/>
    <property type="evidence" value="ECO:0007669"/>
    <property type="project" value="TreeGrafter"/>
</dbReference>
<evidence type="ECO:0000313" key="6">
    <source>
        <dbReference type="Proteomes" id="UP000694523"/>
    </source>
</evidence>
<name>A0A8C6SPW9_9GOBI</name>
<dbReference type="FunFam" id="3.40.720.10:FF:000145">
    <property type="entry name" value="Uncharacterized protein"/>
    <property type="match status" value="1"/>
</dbReference>
<feature type="domain" description="ENPP1-3/EXOG-like endonuclease/phosphodiesterase" evidence="4">
    <location>
        <begin position="493"/>
        <end position="685"/>
    </location>
</feature>
<dbReference type="InterPro" id="IPR044925">
    <property type="entry name" value="His-Me_finger_sf"/>
</dbReference>